<dbReference type="Proteomes" id="UP000248817">
    <property type="component" value="Unassembled WGS sequence"/>
</dbReference>
<dbReference type="EMBL" id="KZ825529">
    <property type="protein sequence ID" value="PYI29600.1"/>
    <property type="molecule type" value="Genomic_DNA"/>
</dbReference>
<accession>A0A2V5IM70</accession>
<dbReference type="AlphaFoldDB" id="A0A2V5IM70"/>
<sequence length="170" mass="18891">MQPNKRNAKQGRGIAFPVYHELGTCRFILSRSDYKHHSIHILKPESHTTAWIRRHVHESQLLPSASALPQSSPLELDCSVKSRQTNMGKGTDRLMTRFHPAQALSARRLIMRQVMSDSTPPVKSGAGAGSSTRSRVIWSSEILVGRASPSPSPQNQTECMYACKPSTLQM</sequence>
<protein>
    <submittedName>
        <fullName evidence="1">Uncharacterized protein</fullName>
    </submittedName>
</protein>
<evidence type="ECO:0000313" key="2">
    <source>
        <dbReference type="Proteomes" id="UP000248817"/>
    </source>
</evidence>
<evidence type="ECO:0000313" key="1">
    <source>
        <dbReference type="EMBL" id="PYI29600.1"/>
    </source>
</evidence>
<gene>
    <name evidence="1" type="ORF">BP00DRAFT_427350</name>
</gene>
<name>A0A2V5IM70_9EURO</name>
<reference evidence="1 2" key="1">
    <citation type="submission" date="2018-02" db="EMBL/GenBank/DDBJ databases">
        <title>The genomes of Aspergillus section Nigri reveals drivers in fungal speciation.</title>
        <authorList>
            <consortium name="DOE Joint Genome Institute"/>
            <person name="Vesth T.C."/>
            <person name="Nybo J."/>
            <person name="Theobald S."/>
            <person name="Brandl J."/>
            <person name="Frisvad J.C."/>
            <person name="Nielsen K.F."/>
            <person name="Lyhne E.K."/>
            <person name="Kogle M.E."/>
            <person name="Kuo A."/>
            <person name="Riley R."/>
            <person name="Clum A."/>
            <person name="Nolan M."/>
            <person name="Lipzen A."/>
            <person name="Salamov A."/>
            <person name="Henrissat B."/>
            <person name="Wiebenga A."/>
            <person name="De vries R.P."/>
            <person name="Grigoriev I.V."/>
            <person name="Mortensen U.H."/>
            <person name="Andersen M.R."/>
            <person name="Baker S.E."/>
        </authorList>
    </citation>
    <scope>NUCLEOTIDE SEQUENCE [LARGE SCALE GENOMIC DNA]</scope>
    <source>
        <strain evidence="1 2">CBS 114.80</strain>
    </source>
</reference>
<keyword evidence="2" id="KW-1185">Reference proteome</keyword>
<proteinExistence type="predicted"/>
<organism evidence="1 2">
    <name type="scientific">Aspergillus indologenus CBS 114.80</name>
    <dbReference type="NCBI Taxonomy" id="1450541"/>
    <lineage>
        <taxon>Eukaryota</taxon>
        <taxon>Fungi</taxon>
        <taxon>Dikarya</taxon>
        <taxon>Ascomycota</taxon>
        <taxon>Pezizomycotina</taxon>
        <taxon>Eurotiomycetes</taxon>
        <taxon>Eurotiomycetidae</taxon>
        <taxon>Eurotiales</taxon>
        <taxon>Aspergillaceae</taxon>
        <taxon>Aspergillus</taxon>
        <taxon>Aspergillus subgen. Circumdati</taxon>
    </lineage>
</organism>